<proteinExistence type="predicted"/>
<sequence>MAADCYTSILVPPLNIRNYLPDGWNTWFTQFKVKAKFSKFSSLSDQDKVAVLLEKLGDEITPIFKTFNVEVDKVSYEELIQLFASYFRPRKTRHVFFSAKQLPQESFDHFAQRLT</sequence>
<feature type="non-terminal residue" evidence="1">
    <location>
        <position position="115"/>
    </location>
</feature>
<organism evidence="1">
    <name type="scientific">Lygus hesperus</name>
    <name type="common">Western plant bug</name>
    <dbReference type="NCBI Taxonomy" id="30085"/>
    <lineage>
        <taxon>Eukaryota</taxon>
        <taxon>Metazoa</taxon>
        <taxon>Ecdysozoa</taxon>
        <taxon>Arthropoda</taxon>
        <taxon>Hexapoda</taxon>
        <taxon>Insecta</taxon>
        <taxon>Pterygota</taxon>
        <taxon>Neoptera</taxon>
        <taxon>Paraneoptera</taxon>
        <taxon>Hemiptera</taxon>
        <taxon>Heteroptera</taxon>
        <taxon>Panheteroptera</taxon>
        <taxon>Cimicomorpha</taxon>
        <taxon>Miridae</taxon>
        <taxon>Mirini</taxon>
        <taxon>Lygus</taxon>
    </lineage>
</organism>
<dbReference type="AlphaFoldDB" id="A0A0A9WI98"/>
<reference evidence="1" key="1">
    <citation type="journal article" date="2014" name="PLoS ONE">
        <title>Transcriptome-Based Identification of ABC Transporters in the Western Tarnished Plant Bug Lygus hesperus.</title>
        <authorList>
            <person name="Hull J.J."/>
            <person name="Chaney K."/>
            <person name="Geib S.M."/>
            <person name="Fabrick J.A."/>
            <person name="Brent C.S."/>
            <person name="Walsh D."/>
            <person name="Lavine L.C."/>
        </authorList>
    </citation>
    <scope>NUCLEOTIDE SEQUENCE</scope>
</reference>
<reference evidence="1" key="2">
    <citation type="submission" date="2014-07" db="EMBL/GenBank/DDBJ databases">
        <authorList>
            <person name="Hull J."/>
        </authorList>
    </citation>
    <scope>NUCLEOTIDE SEQUENCE</scope>
</reference>
<gene>
    <name evidence="1" type="primary">BGLU23_0</name>
    <name evidence="1" type="ORF">CM83_33965</name>
</gene>
<protein>
    <submittedName>
        <fullName evidence="1">Putative beta-glucosidase 23</fullName>
    </submittedName>
</protein>
<dbReference type="EMBL" id="GBHO01039019">
    <property type="protein sequence ID" value="JAG04585.1"/>
    <property type="molecule type" value="Transcribed_RNA"/>
</dbReference>
<name>A0A0A9WI98_LYGHE</name>
<accession>A0A0A9WI98</accession>
<evidence type="ECO:0000313" key="1">
    <source>
        <dbReference type="EMBL" id="JAG04585.1"/>
    </source>
</evidence>